<comment type="caution">
    <text evidence="4">The sequence shown here is derived from an EMBL/GenBank/DDBJ whole genome shotgun (WGS) entry which is preliminary data.</text>
</comment>
<reference evidence="4" key="1">
    <citation type="submission" date="2021-02" db="EMBL/GenBank/DDBJ databases">
        <title>Thiocyanate and organic carbon inputs drive convergent selection for specific autotrophic Afipia and Thiobacillus strains within complex microbiomes.</title>
        <authorList>
            <person name="Huddy R.J."/>
            <person name="Sachdeva R."/>
            <person name="Kadzinga F."/>
            <person name="Kantor R.S."/>
            <person name="Harrison S.T.L."/>
            <person name="Banfield J.F."/>
        </authorList>
    </citation>
    <scope>NUCLEOTIDE SEQUENCE</scope>
    <source>
        <strain evidence="4">SCN18_13_7_16_R3_B_64_19</strain>
    </source>
</reference>
<dbReference type="NCBIfam" id="TIGR01575">
    <property type="entry name" value="rimI"/>
    <property type="match status" value="1"/>
</dbReference>
<dbReference type="AlphaFoldDB" id="A0A8I1SX22"/>
<dbReference type="PROSITE" id="PS51186">
    <property type="entry name" value="GNAT"/>
    <property type="match status" value="1"/>
</dbReference>
<evidence type="ECO:0000313" key="5">
    <source>
        <dbReference type="Proteomes" id="UP000664800"/>
    </source>
</evidence>
<keyword evidence="4" id="KW-0689">Ribosomal protein</keyword>
<comment type="caution">
    <text evidence="1">Lacks conserved residue(s) required for the propagation of feature annotation.</text>
</comment>
<dbReference type="Proteomes" id="UP000664800">
    <property type="component" value="Unassembled WGS sequence"/>
</dbReference>
<dbReference type="InterPro" id="IPR006464">
    <property type="entry name" value="AcTrfase_RimI/Ard1"/>
</dbReference>
<dbReference type="GO" id="GO:0008999">
    <property type="term" value="F:protein-N-terminal-alanine acetyltransferase activity"/>
    <property type="evidence" value="ECO:0007669"/>
    <property type="project" value="UniProtKB-UniRule"/>
</dbReference>
<feature type="active site" description="Proton donor" evidence="1">
    <location>
        <position position="136"/>
    </location>
</feature>
<dbReference type="EC" id="2.3.1.266" evidence="1"/>
<dbReference type="GO" id="GO:0005840">
    <property type="term" value="C:ribosome"/>
    <property type="evidence" value="ECO:0007669"/>
    <property type="project" value="UniProtKB-KW"/>
</dbReference>
<dbReference type="InterPro" id="IPR016181">
    <property type="entry name" value="Acyl_CoA_acyltransferase"/>
</dbReference>
<keyword evidence="1 4" id="KW-0808">Transferase</keyword>
<protein>
    <recommendedName>
        <fullName evidence="1">[Ribosomal protein bS18]-alanine N-acetyltransferase</fullName>
        <ecNumber evidence="1">2.3.1.266</ecNumber>
    </recommendedName>
</protein>
<keyword evidence="1" id="KW-0963">Cytoplasm</keyword>
<sequence>MNARLRPHDSSGAIAPAGQSAHALRPMTPADLDAVAQIENTVYDFPWSRGNFADSLTAQYHAQVLTDETDTVRGYFVAMPGVEEMHLLNISVDPAVQGQGLSLLMLDAVVLLSRADGAYLLWLEVRPSNTHAVRIYERYGFYPIARRRDYYPSVDTQGRASREDALVMSAQVDDLLQRRGLRPA</sequence>
<accession>A0A8I1SX22</accession>
<dbReference type="PANTHER" id="PTHR43617">
    <property type="entry name" value="L-AMINO ACID N-ACETYLTRANSFERASE"/>
    <property type="match status" value="1"/>
</dbReference>
<evidence type="ECO:0000313" key="4">
    <source>
        <dbReference type="EMBL" id="MBN8745268.1"/>
    </source>
</evidence>
<dbReference type="Gene3D" id="3.40.630.30">
    <property type="match status" value="1"/>
</dbReference>
<dbReference type="HAMAP" id="MF_02210">
    <property type="entry name" value="RimI"/>
    <property type="match status" value="1"/>
</dbReference>
<feature type="region of interest" description="Disordered" evidence="2">
    <location>
        <begin position="1"/>
        <end position="20"/>
    </location>
</feature>
<comment type="subcellular location">
    <subcellularLocation>
        <location evidence="1">Cytoplasm</location>
    </subcellularLocation>
</comment>
<dbReference type="InterPro" id="IPR050276">
    <property type="entry name" value="MshD_Acetyltransferase"/>
</dbReference>
<keyword evidence="4" id="KW-0687">Ribonucleoprotein</keyword>
<dbReference type="Pfam" id="PF00583">
    <property type="entry name" value="Acetyltransf_1"/>
    <property type="match status" value="1"/>
</dbReference>
<dbReference type="GO" id="GO:0005737">
    <property type="term" value="C:cytoplasm"/>
    <property type="evidence" value="ECO:0007669"/>
    <property type="project" value="UniProtKB-SubCell"/>
</dbReference>
<evidence type="ECO:0000256" key="1">
    <source>
        <dbReference type="HAMAP-Rule" id="MF_02210"/>
    </source>
</evidence>
<feature type="active site" description="Proton acceptor" evidence="1">
    <location>
        <position position="124"/>
    </location>
</feature>
<evidence type="ECO:0000256" key="2">
    <source>
        <dbReference type="SAM" id="MobiDB-lite"/>
    </source>
</evidence>
<feature type="binding site" evidence="1">
    <location>
        <position position="129"/>
    </location>
    <ligand>
        <name>acetyl-CoA</name>
        <dbReference type="ChEBI" id="CHEBI:57288"/>
    </ligand>
</feature>
<keyword evidence="1" id="KW-0012">Acyltransferase</keyword>
<dbReference type="RefSeq" id="WP_156054352.1">
    <property type="nucleotide sequence ID" value="NZ_JAFKMR010000027.1"/>
</dbReference>
<evidence type="ECO:0000259" key="3">
    <source>
        <dbReference type="PROSITE" id="PS51186"/>
    </source>
</evidence>
<dbReference type="SUPFAM" id="SSF55729">
    <property type="entry name" value="Acyl-CoA N-acyltransferases (Nat)"/>
    <property type="match status" value="1"/>
</dbReference>
<gene>
    <name evidence="1 4" type="primary">rimI</name>
    <name evidence="4" type="ORF">J0I24_13335</name>
</gene>
<comment type="similarity">
    <text evidence="1">Belongs to the acetyltransferase family. RimI subfamily.</text>
</comment>
<dbReference type="PANTHER" id="PTHR43617:SF35">
    <property type="entry name" value="[RIBOSOMAL PROTEIN BS18]-ALANINE N-ACETYLTRANSFERASE"/>
    <property type="match status" value="1"/>
</dbReference>
<comment type="function">
    <text evidence="1">Acetylates the N-terminal alanine of ribosomal protein bS18.</text>
</comment>
<dbReference type="InterPro" id="IPR000182">
    <property type="entry name" value="GNAT_dom"/>
</dbReference>
<organism evidence="4 5">
    <name type="scientific">Thiomonas arsenitoxydans (strain DSM 22701 / CIP 110005 / 3As)</name>
    <dbReference type="NCBI Taxonomy" id="426114"/>
    <lineage>
        <taxon>Bacteria</taxon>
        <taxon>Pseudomonadati</taxon>
        <taxon>Pseudomonadota</taxon>
        <taxon>Betaproteobacteria</taxon>
        <taxon>Burkholderiales</taxon>
        <taxon>Thiomonas</taxon>
    </lineage>
</organism>
<name>A0A8I1SX22_THIA3</name>
<comment type="catalytic activity">
    <reaction evidence="1">
        <text>N-terminal L-alanyl-[ribosomal protein bS18] + acetyl-CoA = N-terminal N(alpha)-acetyl-L-alanyl-[ribosomal protein bS18] + CoA + H(+)</text>
        <dbReference type="Rhea" id="RHEA:43756"/>
        <dbReference type="Rhea" id="RHEA-COMP:10676"/>
        <dbReference type="Rhea" id="RHEA-COMP:10677"/>
        <dbReference type="ChEBI" id="CHEBI:15378"/>
        <dbReference type="ChEBI" id="CHEBI:57287"/>
        <dbReference type="ChEBI" id="CHEBI:57288"/>
        <dbReference type="ChEBI" id="CHEBI:64718"/>
        <dbReference type="ChEBI" id="CHEBI:83683"/>
        <dbReference type="EC" id="2.3.1.266"/>
    </reaction>
</comment>
<proteinExistence type="inferred from homology"/>
<dbReference type="InterPro" id="IPR043690">
    <property type="entry name" value="RimI"/>
</dbReference>
<feature type="domain" description="N-acetyltransferase" evidence="3">
    <location>
        <begin position="22"/>
        <end position="173"/>
    </location>
</feature>
<dbReference type="EMBL" id="JAFKMR010000027">
    <property type="protein sequence ID" value="MBN8745268.1"/>
    <property type="molecule type" value="Genomic_DNA"/>
</dbReference>